<comment type="caution">
    <text evidence="2">The sequence shown here is derived from an EMBL/GenBank/DDBJ whole genome shotgun (WGS) entry which is preliminary data.</text>
</comment>
<feature type="transmembrane region" description="Helical" evidence="1">
    <location>
        <begin position="330"/>
        <end position="352"/>
    </location>
</feature>
<dbReference type="PANTHER" id="PTHR34219">
    <property type="entry name" value="IRON-REGULATED INNER MEMBRANE PROTEIN-RELATED"/>
    <property type="match status" value="1"/>
</dbReference>
<sequence length="364" mass="40160">MLRKNLLSVHRWVSIVFAAFWVIQAATGMIAVFHWEIDDATIPGAHHPTNFSLIEQRIDEYVSASPGRKVSSIWSSAGFADRYDVNISTITSEPSHVLRIDGIGTILRKRTENETLANGGFISLIISLHHNLLGGTLGKLIVGISGIVLLSNLFIGVYFAWPRHGNWRSLLPKADNNLNVAWYHSWHRALGLAFFIPAIFVVFFGVSLAFEKSLSKLLNAPAASHPAPDDSWVNHEVGLRDVVEGALSRYPEAKVAGISFPSSDYPVWKITLNQPEEAARAYGKTRVFLNAADGSVLSDYNTLTAPAGNRFMDALFSIHNGEIGGVIGRIITFSVGLWLLLMITLGIGLWLARRDRARRRPKKG</sequence>
<accession>A0ABV3ZAY3</accession>
<proteinExistence type="predicted"/>
<evidence type="ECO:0000313" key="3">
    <source>
        <dbReference type="Proteomes" id="UP001560685"/>
    </source>
</evidence>
<dbReference type="Proteomes" id="UP001560685">
    <property type="component" value="Unassembled WGS sequence"/>
</dbReference>
<dbReference type="EMBL" id="JBEHZE010000001">
    <property type="protein sequence ID" value="MEX6634531.1"/>
    <property type="molecule type" value="Genomic_DNA"/>
</dbReference>
<feature type="transmembrane region" description="Helical" evidence="1">
    <location>
        <begin position="189"/>
        <end position="210"/>
    </location>
</feature>
<reference evidence="2 3" key="1">
    <citation type="submission" date="2024-05" db="EMBL/GenBank/DDBJ databases">
        <title>Three bacterial strains, DH-69, EH-24, and ECK-19 isolated from coastal sediments.</title>
        <authorList>
            <person name="Ye Y.-Q."/>
            <person name="Du Z.-J."/>
        </authorList>
    </citation>
    <scope>NUCLEOTIDE SEQUENCE [LARGE SCALE GENOMIC DNA]</scope>
    <source>
        <strain evidence="2 3">ECK-19</strain>
    </source>
</reference>
<keyword evidence="1" id="KW-0812">Transmembrane</keyword>
<keyword evidence="3" id="KW-1185">Reference proteome</keyword>
<feature type="transmembrane region" description="Helical" evidence="1">
    <location>
        <begin position="140"/>
        <end position="161"/>
    </location>
</feature>
<keyword evidence="1" id="KW-0472">Membrane</keyword>
<organism evidence="2 3">
    <name type="scientific">Hyphococcus lacteus</name>
    <dbReference type="NCBI Taxonomy" id="3143536"/>
    <lineage>
        <taxon>Bacteria</taxon>
        <taxon>Pseudomonadati</taxon>
        <taxon>Pseudomonadota</taxon>
        <taxon>Alphaproteobacteria</taxon>
        <taxon>Parvularculales</taxon>
        <taxon>Parvularculaceae</taxon>
        <taxon>Hyphococcus</taxon>
    </lineage>
</organism>
<dbReference type="InterPro" id="IPR005625">
    <property type="entry name" value="PepSY-ass_TM"/>
</dbReference>
<dbReference type="RefSeq" id="WP_369314509.1">
    <property type="nucleotide sequence ID" value="NZ_JBEHZE010000001.1"/>
</dbReference>
<evidence type="ECO:0000256" key="1">
    <source>
        <dbReference type="SAM" id="Phobius"/>
    </source>
</evidence>
<evidence type="ECO:0000313" key="2">
    <source>
        <dbReference type="EMBL" id="MEX6634531.1"/>
    </source>
</evidence>
<feature type="transmembrane region" description="Helical" evidence="1">
    <location>
        <begin position="12"/>
        <end position="35"/>
    </location>
</feature>
<name>A0ABV3ZAY3_9PROT</name>
<protein>
    <submittedName>
        <fullName evidence="2">PepSY-associated TM helix domain-containing protein</fullName>
    </submittedName>
</protein>
<keyword evidence="1" id="KW-1133">Transmembrane helix</keyword>
<dbReference type="Pfam" id="PF03929">
    <property type="entry name" value="PepSY_TM"/>
    <property type="match status" value="1"/>
</dbReference>
<gene>
    <name evidence="2" type="ORF">ABFZ84_13325</name>
</gene>